<sequence>MFGFAQASANSFLPIMESYASTAIYMDCSRILYEVIPVCPELTDICLNFKTAQANEIFVEKPMPCSFDTKQGTTVTYTPTIFRIYEFYYKYVQYRLTYWNIPEDLQKKFLQMKTYTIRFPTVNQISGYDNPTALPNLPRGLRQLVFSPTPQYAVNPTFRGRMTVHTPALRLLLERLRDEFGPVVVEIVISNAINSEPVIIVRVDLSSADDVVMLYVRVLDKAPLYATLRFPTQMLMINTIQSVYASNEQTLTDDSEFESNVIIANAGFAAAMIGGGALSGIGQGLGQYAQTKAQMHMQKEYLDWQRKKQGYDIDNQRYLQQSMFDFQSSRLDREFQYGREQQERNINWGREQQAAAFSQQNLYQDTQNKFTKELVETNLDSDIRRARNAQQLAGFRTDATVSGVNFISGRGGLGHPDAPRGASLPPRSASTQTNSPKVYLTRPTGYYTGPLSNEERI</sequence>
<accession>A0A6M3YNN4</accession>
<protein>
    <submittedName>
        <fullName evidence="2">Uncharacterized protein</fullName>
    </submittedName>
</protein>
<reference evidence="2" key="1">
    <citation type="submission" date="2020-01" db="EMBL/GenBank/DDBJ databases">
        <title>Viral genomes from wild and zoo birds in China.</title>
        <authorList>
            <person name="Zhao M."/>
            <person name="Shan L.T."/>
            <person name="Yang X.S."/>
            <person name="Zhang W."/>
        </authorList>
    </citation>
    <scope>NUCLEOTIDE SEQUENCE</scope>
    <source>
        <strain evidence="2">Plw155shi2</strain>
    </source>
</reference>
<dbReference type="EMBL" id="MN933883">
    <property type="protein sequence ID" value="QJI53509.1"/>
    <property type="molecule type" value="Genomic_RNA"/>
</dbReference>
<evidence type="ECO:0000313" key="2">
    <source>
        <dbReference type="EMBL" id="QJI53509.1"/>
    </source>
</evidence>
<feature type="region of interest" description="Disordered" evidence="1">
    <location>
        <begin position="410"/>
        <end position="457"/>
    </location>
</feature>
<proteinExistence type="predicted"/>
<organism evidence="2">
    <name type="scientific">Riboviria sp</name>
    <dbReference type="NCBI Taxonomy" id="2585031"/>
    <lineage>
        <taxon>Viruses</taxon>
        <taxon>Riboviria</taxon>
    </lineage>
</organism>
<evidence type="ECO:0000256" key="1">
    <source>
        <dbReference type="SAM" id="MobiDB-lite"/>
    </source>
</evidence>
<name>A0A6M3YNN4_9VIRU</name>